<dbReference type="RefSeq" id="WP_160624538.1">
    <property type="nucleotide sequence ID" value="NZ_WUUQ01000001.1"/>
</dbReference>
<protein>
    <submittedName>
        <fullName evidence="1">Uncharacterized protein</fullName>
    </submittedName>
</protein>
<sequence>MNTLQSMKFSGYGMDYPTAEVKKYSDKELNDRIAKAKRKAIEKFIRKLGYTDEAALQDSLHYEGKADLLLREEAWKQEKQKLHVELSRCRRMLMLYEQNIDPMFFEFILYQLQDESDTEIFQSKLQKFMEDHPQYSKAYSKTDELHPFVLLYKNT</sequence>
<organism evidence="1 2">
    <name type="scientific">Copranaerobaculum intestinale</name>
    <dbReference type="NCBI Taxonomy" id="2692629"/>
    <lineage>
        <taxon>Bacteria</taxon>
        <taxon>Bacillati</taxon>
        <taxon>Bacillota</taxon>
        <taxon>Erysipelotrichia</taxon>
        <taxon>Erysipelotrichales</taxon>
        <taxon>Erysipelotrichaceae</taxon>
        <taxon>Copranaerobaculum</taxon>
    </lineage>
</organism>
<reference evidence="1 2" key="1">
    <citation type="submission" date="2019-12" db="EMBL/GenBank/DDBJ databases">
        <authorList>
            <person name="Yang R."/>
        </authorList>
    </citation>
    <scope>NUCLEOTIDE SEQUENCE [LARGE SCALE GENOMIC DNA]</scope>
    <source>
        <strain evidence="1 2">DONG20-135</strain>
    </source>
</reference>
<evidence type="ECO:0000313" key="2">
    <source>
        <dbReference type="Proteomes" id="UP000434036"/>
    </source>
</evidence>
<accession>A0A6N8UBS0</accession>
<name>A0A6N8UBS0_9FIRM</name>
<dbReference type="EMBL" id="WUUQ01000001">
    <property type="protein sequence ID" value="MXQ73117.1"/>
    <property type="molecule type" value="Genomic_DNA"/>
</dbReference>
<dbReference type="AlphaFoldDB" id="A0A6N8UBS0"/>
<dbReference type="Proteomes" id="UP000434036">
    <property type="component" value="Unassembled WGS sequence"/>
</dbReference>
<proteinExistence type="predicted"/>
<keyword evidence="2" id="KW-1185">Reference proteome</keyword>
<evidence type="ECO:0000313" key="1">
    <source>
        <dbReference type="EMBL" id="MXQ73117.1"/>
    </source>
</evidence>
<comment type="caution">
    <text evidence="1">The sequence shown here is derived from an EMBL/GenBank/DDBJ whole genome shotgun (WGS) entry which is preliminary data.</text>
</comment>
<reference evidence="1 2" key="2">
    <citation type="submission" date="2020-01" db="EMBL/GenBank/DDBJ databases">
        <title>Clostridiaceae sp. nov. isolated from the gut of human by culturomics.</title>
        <authorList>
            <person name="Chang Y."/>
        </authorList>
    </citation>
    <scope>NUCLEOTIDE SEQUENCE [LARGE SCALE GENOMIC DNA]</scope>
    <source>
        <strain evidence="1 2">DONG20-135</strain>
    </source>
</reference>
<gene>
    <name evidence="1" type="ORF">GSF08_04110</name>
</gene>